<dbReference type="PANTHER" id="PTHR24421:SF10">
    <property type="entry name" value="NITRATE_NITRITE SENSOR PROTEIN NARQ"/>
    <property type="match status" value="1"/>
</dbReference>
<feature type="domain" description="Signal transduction histidine kinase subgroup 3 dimerisation and phosphoacceptor" evidence="12">
    <location>
        <begin position="183"/>
        <end position="248"/>
    </location>
</feature>
<dbReference type="Pfam" id="PF07730">
    <property type="entry name" value="HisKA_3"/>
    <property type="match status" value="1"/>
</dbReference>
<gene>
    <name evidence="14" type="ORF">ACFP2T_27440</name>
</gene>
<dbReference type="InterPro" id="IPR011712">
    <property type="entry name" value="Sig_transdc_His_kin_sub3_dim/P"/>
</dbReference>
<evidence type="ECO:0000313" key="15">
    <source>
        <dbReference type="Proteomes" id="UP001596203"/>
    </source>
</evidence>
<dbReference type="InterPro" id="IPR003594">
    <property type="entry name" value="HATPase_dom"/>
</dbReference>
<evidence type="ECO:0000256" key="4">
    <source>
        <dbReference type="ARBA" id="ARBA00022679"/>
    </source>
</evidence>
<feature type="transmembrane region" description="Helical" evidence="10">
    <location>
        <begin position="142"/>
        <end position="161"/>
    </location>
</feature>
<keyword evidence="5" id="KW-0547">Nucleotide-binding</keyword>
<feature type="region of interest" description="Disordered" evidence="9">
    <location>
        <begin position="249"/>
        <end position="282"/>
    </location>
</feature>
<evidence type="ECO:0000256" key="8">
    <source>
        <dbReference type="ARBA" id="ARBA00023012"/>
    </source>
</evidence>
<dbReference type="InterPro" id="IPR055558">
    <property type="entry name" value="DUF7134"/>
</dbReference>
<dbReference type="CDD" id="cd16917">
    <property type="entry name" value="HATPase_UhpB-NarQ-NarX-like"/>
    <property type="match status" value="1"/>
</dbReference>
<dbReference type="Proteomes" id="UP001596203">
    <property type="component" value="Unassembled WGS sequence"/>
</dbReference>
<dbReference type="Gene3D" id="1.20.5.1930">
    <property type="match status" value="1"/>
</dbReference>
<evidence type="ECO:0000256" key="1">
    <source>
        <dbReference type="ARBA" id="ARBA00000085"/>
    </source>
</evidence>
<evidence type="ECO:0000313" key="14">
    <source>
        <dbReference type="EMBL" id="MFC6019919.1"/>
    </source>
</evidence>
<sequence>MNPVNRPGHQRLVALDCLGAAGYVGVLLLLRHTQGSAPVPAELPGWAADALTAAIGLPLAVRRLWPLPVLTVVLSGSVLALPLGVLTDPFLATAVALYTVGVTVAGRRWVPAAVLTALGIAGTVPPRPASGAHAYWWQDGPGLIIIGWLLVGGSWLLGSAVRQQRATAARAAEQLAWSAVTTERLRIARELHDIVAHSVGIIAVKAAVANHVVRTRPGEVADALRVIEETSRNALAEMRQMLGVLRSEAYDDGPTEQRPADGPTEDGTALDLAPAPGPEGLPALVERAATSGVRVELTVDGVDQVSEAMGLTIYRIVQESLTNAAKHAAPTRCRVAVEAIGVEVRIQVTDDGRDGGAREAGGHTGAGLAGVGHGLTGMRERVLMYGGHFAAGPRPEGGYRVTARIPFRRLGDRSRDGHE</sequence>
<dbReference type="EC" id="2.7.13.3" evidence="2"/>
<dbReference type="Gene3D" id="3.30.565.10">
    <property type="entry name" value="Histidine kinase-like ATPase, C-terminal domain"/>
    <property type="match status" value="1"/>
</dbReference>
<dbReference type="InterPro" id="IPR036890">
    <property type="entry name" value="HATPase_C_sf"/>
</dbReference>
<keyword evidence="10" id="KW-0812">Transmembrane</keyword>
<feature type="domain" description="DUF7134" evidence="13">
    <location>
        <begin position="12"/>
        <end position="165"/>
    </location>
</feature>
<dbReference type="SUPFAM" id="SSF55874">
    <property type="entry name" value="ATPase domain of HSP90 chaperone/DNA topoisomerase II/histidine kinase"/>
    <property type="match status" value="1"/>
</dbReference>
<evidence type="ECO:0000259" key="12">
    <source>
        <dbReference type="Pfam" id="PF07730"/>
    </source>
</evidence>
<keyword evidence="8" id="KW-0902">Two-component regulatory system</keyword>
<evidence type="ECO:0000256" key="10">
    <source>
        <dbReference type="SAM" id="Phobius"/>
    </source>
</evidence>
<proteinExistence type="predicted"/>
<name>A0ABW1KE51_9ACTN</name>
<organism evidence="14 15">
    <name type="scientific">Plantactinospora solaniradicis</name>
    <dbReference type="NCBI Taxonomy" id="1723736"/>
    <lineage>
        <taxon>Bacteria</taxon>
        <taxon>Bacillati</taxon>
        <taxon>Actinomycetota</taxon>
        <taxon>Actinomycetes</taxon>
        <taxon>Micromonosporales</taxon>
        <taxon>Micromonosporaceae</taxon>
        <taxon>Plantactinospora</taxon>
    </lineage>
</organism>
<keyword evidence="10" id="KW-1133">Transmembrane helix</keyword>
<dbReference type="RefSeq" id="WP_377426436.1">
    <property type="nucleotide sequence ID" value="NZ_JBHSPR010000023.1"/>
</dbReference>
<evidence type="ECO:0000256" key="3">
    <source>
        <dbReference type="ARBA" id="ARBA00022553"/>
    </source>
</evidence>
<dbReference type="Pfam" id="PF02518">
    <property type="entry name" value="HATPase_c"/>
    <property type="match status" value="1"/>
</dbReference>
<keyword evidence="3" id="KW-0597">Phosphoprotein</keyword>
<keyword evidence="6 14" id="KW-0418">Kinase</keyword>
<protein>
    <recommendedName>
        <fullName evidence="2">histidine kinase</fullName>
        <ecNumber evidence="2">2.7.13.3</ecNumber>
    </recommendedName>
</protein>
<evidence type="ECO:0000256" key="7">
    <source>
        <dbReference type="ARBA" id="ARBA00022840"/>
    </source>
</evidence>
<feature type="compositionally biased region" description="Low complexity" evidence="9">
    <location>
        <begin position="269"/>
        <end position="282"/>
    </location>
</feature>
<evidence type="ECO:0000259" key="11">
    <source>
        <dbReference type="Pfam" id="PF02518"/>
    </source>
</evidence>
<comment type="catalytic activity">
    <reaction evidence="1">
        <text>ATP + protein L-histidine = ADP + protein N-phospho-L-histidine.</text>
        <dbReference type="EC" id="2.7.13.3"/>
    </reaction>
</comment>
<dbReference type="InterPro" id="IPR050482">
    <property type="entry name" value="Sensor_HK_TwoCompSys"/>
</dbReference>
<keyword evidence="10" id="KW-0472">Membrane</keyword>
<evidence type="ECO:0000256" key="6">
    <source>
        <dbReference type="ARBA" id="ARBA00022777"/>
    </source>
</evidence>
<comment type="caution">
    <text evidence="14">The sequence shown here is derived from an EMBL/GenBank/DDBJ whole genome shotgun (WGS) entry which is preliminary data.</text>
</comment>
<keyword evidence="7" id="KW-0067">ATP-binding</keyword>
<evidence type="ECO:0000256" key="2">
    <source>
        <dbReference type="ARBA" id="ARBA00012438"/>
    </source>
</evidence>
<keyword evidence="15" id="KW-1185">Reference proteome</keyword>
<evidence type="ECO:0000256" key="5">
    <source>
        <dbReference type="ARBA" id="ARBA00022741"/>
    </source>
</evidence>
<accession>A0ABW1KE51</accession>
<dbReference type="PANTHER" id="PTHR24421">
    <property type="entry name" value="NITRATE/NITRITE SENSOR PROTEIN NARX-RELATED"/>
    <property type="match status" value="1"/>
</dbReference>
<evidence type="ECO:0000256" key="9">
    <source>
        <dbReference type="SAM" id="MobiDB-lite"/>
    </source>
</evidence>
<dbReference type="GO" id="GO:0016301">
    <property type="term" value="F:kinase activity"/>
    <property type="evidence" value="ECO:0007669"/>
    <property type="project" value="UniProtKB-KW"/>
</dbReference>
<evidence type="ECO:0000259" key="13">
    <source>
        <dbReference type="Pfam" id="PF23539"/>
    </source>
</evidence>
<feature type="transmembrane region" description="Helical" evidence="10">
    <location>
        <begin position="12"/>
        <end position="31"/>
    </location>
</feature>
<dbReference type="Pfam" id="PF23539">
    <property type="entry name" value="DUF7134"/>
    <property type="match status" value="1"/>
</dbReference>
<reference evidence="15" key="1">
    <citation type="journal article" date="2019" name="Int. J. Syst. Evol. Microbiol.">
        <title>The Global Catalogue of Microorganisms (GCM) 10K type strain sequencing project: providing services to taxonomists for standard genome sequencing and annotation.</title>
        <authorList>
            <consortium name="The Broad Institute Genomics Platform"/>
            <consortium name="The Broad Institute Genome Sequencing Center for Infectious Disease"/>
            <person name="Wu L."/>
            <person name="Ma J."/>
        </authorList>
    </citation>
    <scope>NUCLEOTIDE SEQUENCE [LARGE SCALE GENOMIC DNA]</scope>
    <source>
        <strain evidence="15">ZS-35-S2</strain>
    </source>
</reference>
<dbReference type="EMBL" id="JBHSPR010000023">
    <property type="protein sequence ID" value="MFC6019919.1"/>
    <property type="molecule type" value="Genomic_DNA"/>
</dbReference>
<keyword evidence="4" id="KW-0808">Transferase</keyword>
<feature type="domain" description="Histidine kinase/HSP90-like ATPase" evidence="11">
    <location>
        <begin position="312"/>
        <end position="408"/>
    </location>
</feature>